<dbReference type="PANTHER" id="PTHR40465:SF1">
    <property type="entry name" value="DUF6534 DOMAIN-CONTAINING PROTEIN"/>
    <property type="match status" value="1"/>
</dbReference>
<keyword evidence="1" id="KW-0812">Transmembrane</keyword>
<dbReference type="OrthoDB" id="3231781at2759"/>
<keyword evidence="4" id="KW-1185">Reference proteome</keyword>
<reference evidence="3 4" key="1">
    <citation type="submission" date="2014-06" db="EMBL/GenBank/DDBJ databases">
        <title>Evolutionary Origins and Diversification of the Mycorrhizal Mutualists.</title>
        <authorList>
            <consortium name="DOE Joint Genome Institute"/>
            <consortium name="Mycorrhizal Genomics Consortium"/>
            <person name="Kohler A."/>
            <person name="Kuo A."/>
            <person name="Nagy L.G."/>
            <person name="Floudas D."/>
            <person name="Copeland A."/>
            <person name="Barry K.W."/>
            <person name="Cichocki N."/>
            <person name="Veneault-Fourrey C."/>
            <person name="LaButti K."/>
            <person name="Lindquist E.A."/>
            <person name="Lipzen A."/>
            <person name="Lundell T."/>
            <person name="Morin E."/>
            <person name="Murat C."/>
            <person name="Riley R."/>
            <person name="Ohm R."/>
            <person name="Sun H."/>
            <person name="Tunlid A."/>
            <person name="Henrissat B."/>
            <person name="Grigoriev I.V."/>
            <person name="Hibbett D.S."/>
            <person name="Martin F."/>
        </authorList>
    </citation>
    <scope>NUCLEOTIDE SEQUENCE [LARGE SCALE GENOMIC DNA]</scope>
    <source>
        <strain evidence="3 4">SS14</strain>
    </source>
</reference>
<feature type="transmembrane region" description="Helical" evidence="1">
    <location>
        <begin position="117"/>
        <end position="142"/>
    </location>
</feature>
<gene>
    <name evidence="3" type="ORF">M422DRAFT_252830</name>
</gene>
<dbReference type="Proteomes" id="UP000054279">
    <property type="component" value="Unassembled WGS sequence"/>
</dbReference>
<feature type="transmembrane region" description="Helical" evidence="1">
    <location>
        <begin position="192"/>
        <end position="220"/>
    </location>
</feature>
<feature type="domain" description="DUF6534" evidence="2">
    <location>
        <begin position="166"/>
        <end position="245"/>
    </location>
</feature>
<accession>A0A0C9VPB9</accession>
<feature type="transmembrane region" description="Helical" evidence="1">
    <location>
        <begin position="85"/>
        <end position="105"/>
    </location>
</feature>
<evidence type="ECO:0000313" key="3">
    <source>
        <dbReference type="EMBL" id="KIJ43907.1"/>
    </source>
</evidence>
<dbReference type="AlphaFoldDB" id="A0A0C9VPB9"/>
<dbReference type="Pfam" id="PF20152">
    <property type="entry name" value="DUF6534"/>
    <property type="match status" value="1"/>
</dbReference>
<protein>
    <recommendedName>
        <fullName evidence="2">DUF6534 domain-containing protein</fullName>
    </recommendedName>
</protein>
<organism evidence="3 4">
    <name type="scientific">Sphaerobolus stellatus (strain SS14)</name>
    <dbReference type="NCBI Taxonomy" id="990650"/>
    <lineage>
        <taxon>Eukaryota</taxon>
        <taxon>Fungi</taxon>
        <taxon>Dikarya</taxon>
        <taxon>Basidiomycota</taxon>
        <taxon>Agaricomycotina</taxon>
        <taxon>Agaricomycetes</taxon>
        <taxon>Phallomycetidae</taxon>
        <taxon>Geastrales</taxon>
        <taxon>Sphaerobolaceae</taxon>
        <taxon>Sphaerobolus</taxon>
    </lineage>
</organism>
<keyword evidence="1" id="KW-0472">Membrane</keyword>
<evidence type="ECO:0000259" key="2">
    <source>
        <dbReference type="Pfam" id="PF20152"/>
    </source>
</evidence>
<name>A0A0C9VPB9_SPHS4</name>
<feature type="transmembrane region" description="Helical" evidence="1">
    <location>
        <begin position="226"/>
        <end position="247"/>
    </location>
</feature>
<dbReference type="HOGENOM" id="CLU_046025_16_0_1"/>
<dbReference type="EMBL" id="KN837120">
    <property type="protein sequence ID" value="KIJ43907.1"/>
    <property type="molecule type" value="Genomic_DNA"/>
</dbReference>
<dbReference type="PANTHER" id="PTHR40465">
    <property type="entry name" value="CHROMOSOME 1, WHOLE GENOME SHOTGUN SEQUENCE"/>
    <property type="match status" value="1"/>
</dbReference>
<evidence type="ECO:0000313" key="4">
    <source>
        <dbReference type="Proteomes" id="UP000054279"/>
    </source>
</evidence>
<sequence length="248" mass="27472">MSLSTLDLTLGALEVGLALGTFLFGLLTLQCYHYACNNKDGPALRTFVAYIWFMNTLDTGFFWIYFYGISVTNFNNPPGLDELPWSLAICFTIIALITSPIQGFYTYRISVISDNWLMAGLGLFGSLAFFALSTAMAAVAIIEGSVSKFNAHWGGLFAIKLAMEISVDLFITVTMCYYLSPRRAQTKRAKMVLNKLMLCMIETGMATCAAAFLCIIFEIILPKTALWVAVIAILPRLYSNSLLVSYVR</sequence>
<evidence type="ECO:0000256" key="1">
    <source>
        <dbReference type="SAM" id="Phobius"/>
    </source>
</evidence>
<dbReference type="InterPro" id="IPR045339">
    <property type="entry name" value="DUF6534"/>
</dbReference>
<feature type="transmembrane region" description="Helical" evidence="1">
    <location>
        <begin position="47"/>
        <end position="65"/>
    </location>
</feature>
<feature type="transmembrane region" description="Helical" evidence="1">
    <location>
        <begin position="12"/>
        <end position="35"/>
    </location>
</feature>
<feature type="transmembrane region" description="Helical" evidence="1">
    <location>
        <begin position="154"/>
        <end position="180"/>
    </location>
</feature>
<proteinExistence type="predicted"/>
<keyword evidence="1" id="KW-1133">Transmembrane helix</keyword>